<dbReference type="Gramene" id="PSAT_LOCUS11662_t1">
    <property type="protein sequence ID" value="CAL5191726.1"/>
    <property type="gene ID" value="PSAT_LOCUS11662"/>
</dbReference>
<evidence type="ECO:0000256" key="1">
    <source>
        <dbReference type="ARBA" id="ARBA00004651"/>
    </source>
</evidence>
<evidence type="ECO:0000256" key="7">
    <source>
        <dbReference type="ARBA" id="ARBA00023136"/>
    </source>
</evidence>
<evidence type="ECO:0000259" key="10">
    <source>
        <dbReference type="Pfam" id="PF04535"/>
    </source>
</evidence>
<feature type="transmembrane region" description="Helical" evidence="8">
    <location>
        <begin position="169"/>
        <end position="193"/>
    </location>
</feature>
<feature type="region of interest" description="Disordered" evidence="9">
    <location>
        <begin position="1"/>
        <end position="54"/>
    </location>
</feature>
<keyword evidence="4 8" id="KW-1003">Cell membrane</keyword>
<feature type="transmembrane region" description="Helical" evidence="8">
    <location>
        <begin position="129"/>
        <end position="149"/>
    </location>
</feature>
<keyword evidence="6 8" id="KW-1133">Transmembrane helix</keyword>
<feature type="compositionally biased region" description="Low complexity" evidence="9">
    <location>
        <begin position="28"/>
        <end position="47"/>
    </location>
</feature>
<feature type="compositionally biased region" description="Basic and acidic residues" evidence="9">
    <location>
        <begin position="1"/>
        <end position="18"/>
    </location>
</feature>
<reference evidence="11 12" key="1">
    <citation type="journal article" date="2022" name="Nat. Genet.">
        <title>Improved pea reference genome and pan-genome highlight genomic features and evolutionary characteristics.</title>
        <authorList>
            <person name="Yang T."/>
            <person name="Liu R."/>
            <person name="Luo Y."/>
            <person name="Hu S."/>
            <person name="Wang D."/>
            <person name="Wang C."/>
            <person name="Pandey M.K."/>
            <person name="Ge S."/>
            <person name="Xu Q."/>
            <person name="Li N."/>
            <person name="Li G."/>
            <person name="Huang Y."/>
            <person name="Saxena R.K."/>
            <person name="Ji Y."/>
            <person name="Li M."/>
            <person name="Yan X."/>
            <person name="He Y."/>
            <person name="Liu Y."/>
            <person name="Wang X."/>
            <person name="Xiang C."/>
            <person name="Varshney R.K."/>
            <person name="Ding H."/>
            <person name="Gao S."/>
            <person name="Zong X."/>
        </authorList>
    </citation>
    <scope>NUCLEOTIDE SEQUENCE [LARGE SCALE GENOMIC DNA]</scope>
    <source>
        <strain evidence="11 12">cv. Zhongwan 6</strain>
    </source>
</reference>
<evidence type="ECO:0000256" key="5">
    <source>
        <dbReference type="ARBA" id="ARBA00022692"/>
    </source>
</evidence>
<dbReference type="AlphaFoldDB" id="A0A9D4Y2L8"/>
<comment type="similarity">
    <text evidence="2 8">Belongs to the Casparian strip membrane proteins (CASP) family.</text>
</comment>
<evidence type="ECO:0000256" key="3">
    <source>
        <dbReference type="ARBA" id="ARBA00011489"/>
    </source>
</evidence>
<evidence type="ECO:0000256" key="4">
    <source>
        <dbReference type="ARBA" id="ARBA00022475"/>
    </source>
</evidence>
<sequence length="274" mass="30708">MKKLDSEPHHSSDHKQQENEEEQEEPYVEQTTSKSPSPPLHSLSDSPISDDHRSLPLVAQPPVVTAHRFQVEPAVITKVDPGAEEGFVGVKEVEREREQSATSDGGNRRLRPDVSSLLRSEKVVNLNKFLLGLRIGGFFFCLVSFSVLVADRKKGWALDSFYLYKEFRYSLSVNVIGFVYSGLQICDLVKYLISRKHIVEHGLRGYFTFALDQILTYLLMSASSSAATRAYDWESNWGNDKFPFMANASVVLSFIAFVAFASASLVSGSILCRF</sequence>
<feature type="domain" description="Casparian strip membrane protein" evidence="10">
    <location>
        <begin position="127"/>
        <end position="259"/>
    </location>
</feature>
<organism evidence="11 12">
    <name type="scientific">Pisum sativum</name>
    <name type="common">Garden pea</name>
    <name type="synonym">Lathyrus oleraceus</name>
    <dbReference type="NCBI Taxonomy" id="3888"/>
    <lineage>
        <taxon>Eukaryota</taxon>
        <taxon>Viridiplantae</taxon>
        <taxon>Streptophyta</taxon>
        <taxon>Embryophyta</taxon>
        <taxon>Tracheophyta</taxon>
        <taxon>Spermatophyta</taxon>
        <taxon>Magnoliopsida</taxon>
        <taxon>eudicotyledons</taxon>
        <taxon>Gunneridae</taxon>
        <taxon>Pentapetalae</taxon>
        <taxon>rosids</taxon>
        <taxon>fabids</taxon>
        <taxon>Fabales</taxon>
        <taxon>Fabaceae</taxon>
        <taxon>Papilionoideae</taxon>
        <taxon>50 kb inversion clade</taxon>
        <taxon>NPAAA clade</taxon>
        <taxon>Hologalegina</taxon>
        <taxon>IRL clade</taxon>
        <taxon>Fabeae</taxon>
        <taxon>Lathyrus</taxon>
    </lineage>
</organism>
<dbReference type="GO" id="GO:0005886">
    <property type="term" value="C:plasma membrane"/>
    <property type="evidence" value="ECO:0007669"/>
    <property type="project" value="UniProtKB-SubCell"/>
</dbReference>
<dbReference type="OrthoDB" id="672180at2759"/>
<keyword evidence="5 8" id="KW-0812">Transmembrane</keyword>
<dbReference type="Gramene" id="Psat03G0504900-T1">
    <property type="protein sequence ID" value="KAI5430683.1"/>
    <property type="gene ID" value="KIW84_035049"/>
</dbReference>
<evidence type="ECO:0000256" key="2">
    <source>
        <dbReference type="ARBA" id="ARBA00007651"/>
    </source>
</evidence>
<feature type="transmembrane region" description="Helical" evidence="8">
    <location>
        <begin position="205"/>
        <end position="224"/>
    </location>
</feature>
<dbReference type="InterPro" id="IPR006702">
    <property type="entry name" value="CASP_dom"/>
</dbReference>
<comment type="caution">
    <text evidence="11">The sequence shown here is derived from an EMBL/GenBank/DDBJ whole genome shotgun (WGS) entry which is preliminary data.</text>
</comment>
<feature type="transmembrane region" description="Helical" evidence="8">
    <location>
        <begin position="244"/>
        <end position="272"/>
    </location>
</feature>
<dbReference type="EMBL" id="JAMSHJ010000003">
    <property type="protein sequence ID" value="KAI5430683.1"/>
    <property type="molecule type" value="Genomic_DNA"/>
</dbReference>
<evidence type="ECO:0000313" key="11">
    <source>
        <dbReference type="EMBL" id="KAI5430683.1"/>
    </source>
</evidence>
<keyword evidence="7 8" id="KW-0472">Membrane</keyword>
<name>A0A9D4Y2L8_PEA</name>
<comment type="subunit">
    <text evidence="3 8">Homodimer and heterodimers.</text>
</comment>
<protein>
    <recommendedName>
        <fullName evidence="8">CASP-like protein</fullName>
    </recommendedName>
</protein>
<keyword evidence="12" id="KW-1185">Reference proteome</keyword>
<evidence type="ECO:0000256" key="9">
    <source>
        <dbReference type="SAM" id="MobiDB-lite"/>
    </source>
</evidence>
<dbReference type="PANTHER" id="PTHR33573">
    <property type="entry name" value="CASP-LIKE PROTEIN 4A4"/>
    <property type="match status" value="1"/>
</dbReference>
<dbReference type="PANTHER" id="PTHR33573:SF38">
    <property type="entry name" value="CASP-LIKE PROTEIN 4A1"/>
    <property type="match status" value="1"/>
</dbReference>
<evidence type="ECO:0000313" key="12">
    <source>
        <dbReference type="Proteomes" id="UP001058974"/>
    </source>
</evidence>
<accession>A0A9D4Y2L8</accession>
<comment type="subcellular location">
    <subcellularLocation>
        <location evidence="1 8">Cell membrane</location>
        <topology evidence="1 8">Multi-pass membrane protein</topology>
    </subcellularLocation>
</comment>
<proteinExistence type="inferred from homology"/>
<evidence type="ECO:0000256" key="6">
    <source>
        <dbReference type="ARBA" id="ARBA00022989"/>
    </source>
</evidence>
<gene>
    <name evidence="11" type="ORF">KIW84_035049</name>
</gene>
<dbReference type="Pfam" id="PF04535">
    <property type="entry name" value="CASP_dom"/>
    <property type="match status" value="1"/>
</dbReference>
<dbReference type="Proteomes" id="UP001058974">
    <property type="component" value="Chromosome 3"/>
</dbReference>
<evidence type="ECO:0000256" key="8">
    <source>
        <dbReference type="RuleBase" id="RU361233"/>
    </source>
</evidence>
<feature type="region of interest" description="Disordered" evidence="9">
    <location>
        <begin position="88"/>
        <end position="110"/>
    </location>
</feature>